<evidence type="ECO:0000256" key="1">
    <source>
        <dbReference type="SAM" id="MobiDB-lite"/>
    </source>
</evidence>
<gene>
    <name evidence="2" type="ORF">I545_5216</name>
</gene>
<comment type="caution">
    <text evidence="2">The sequence shown here is derived from an EMBL/GenBank/DDBJ whole genome shotgun (WGS) entry which is preliminary data.</text>
</comment>
<sequence length="65" mass="6864">MWEFEPRFDESITGLSLPQPPASTAITRPPDAAPSLIGLPTPMGGCLPGHRRAYTAAGRTLTPCS</sequence>
<dbReference type="PATRIC" id="fig|1299326.3.peg.5020"/>
<feature type="compositionally biased region" description="Basic and acidic residues" evidence="1">
    <location>
        <begin position="1"/>
        <end position="10"/>
    </location>
</feature>
<accession>X7YZC5</accession>
<dbReference type="Proteomes" id="UP000020561">
    <property type="component" value="Unassembled WGS sequence"/>
</dbReference>
<protein>
    <submittedName>
        <fullName evidence="2">Uncharacterized protein</fullName>
    </submittedName>
</protein>
<name>X7YZC5_MYCKA</name>
<proteinExistence type="predicted"/>
<dbReference type="EMBL" id="JAOA01000010">
    <property type="protein sequence ID" value="EUA11750.1"/>
    <property type="molecule type" value="Genomic_DNA"/>
</dbReference>
<feature type="region of interest" description="Disordered" evidence="1">
    <location>
        <begin position="1"/>
        <end position="35"/>
    </location>
</feature>
<evidence type="ECO:0000313" key="3">
    <source>
        <dbReference type="Proteomes" id="UP000020561"/>
    </source>
</evidence>
<dbReference type="AlphaFoldDB" id="X7YZC5"/>
<evidence type="ECO:0000313" key="2">
    <source>
        <dbReference type="EMBL" id="EUA11750.1"/>
    </source>
</evidence>
<reference evidence="2 3" key="1">
    <citation type="submission" date="2013-12" db="EMBL/GenBank/DDBJ databases">
        <authorList>
            <person name="Brown-Elliot B."/>
            <person name="Wallace R."/>
            <person name="Lenaerts A."/>
            <person name="Ordway D."/>
            <person name="DeGroote M.A."/>
            <person name="Parker T."/>
            <person name="Sizemore C."/>
            <person name="Tallon L.J."/>
            <person name="Sadzewicz L.K."/>
            <person name="Sengamalay N."/>
            <person name="Fraser C.M."/>
            <person name="Hine E."/>
            <person name="Shefchek K.A."/>
            <person name="Das S.P."/>
            <person name="Tettelin H."/>
        </authorList>
    </citation>
    <scope>NUCLEOTIDE SEQUENCE [LARGE SCALE GENOMIC DNA]</scope>
    <source>
        <strain evidence="2 3">662</strain>
    </source>
</reference>
<organism evidence="2 3">
    <name type="scientific">Mycobacterium kansasii 662</name>
    <dbReference type="NCBI Taxonomy" id="1299326"/>
    <lineage>
        <taxon>Bacteria</taxon>
        <taxon>Bacillati</taxon>
        <taxon>Actinomycetota</taxon>
        <taxon>Actinomycetes</taxon>
        <taxon>Mycobacteriales</taxon>
        <taxon>Mycobacteriaceae</taxon>
        <taxon>Mycobacterium</taxon>
    </lineage>
</organism>